<dbReference type="EMBL" id="HBGW01022991">
    <property type="protein sequence ID" value="CAD9537294.1"/>
    <property type="molecule type" value="Transcribed_RNA"/>
</dbReference>
<evidence type="ECO:0000256" key="1">
    <source>
        <dbReference type="SAM" id="Phobius"/>
    </source>
</evidence>
<protein>
    <submittedName>
        <fullName evidence="2">Uncharacterized protein</fullName>
    </submittedName>
</protein>
<organism evidence="2">
    <name type="scientific">Zooxanthella nutricula</name>
    <dbReference type="NCBI Taxonomy" id="1333877"/>
    <lineage>
        <taxon>Eukaryota</taxon>
        <taxon>Sar</taxon>
        <taxon>Alveolata</taxon>
        <taxon>Dinophyceae</taxon>
        <taxon>Peridiniales</taxon>
        <taxon>Peridiniales incertae sedis</taxon>
        <taxon>Zooxanthella</taxon>
    </lineage>
</organism>
<reference evidence="2" key="1">
    <citation type="submission" date="2021-01" db="EMBL/GenBank/DDBJ databases">
        <authorList>
            <person name="Corre E."/>
            <person name="Pelletier E."/>
            <person name="Niang G."/>
            <person name="Scheremetjew M."/>
            <person name="Finn R."/>
            <person name="Kale V."/>
            <person name="Holt S."/>
            <person name="Cochrane G."/>
            <person name="Meng A."/>
            <person name="Brown T."/>
            <person name="Cohen L."/>
        </authorList>
    </citation>
    <scope>NUCLEOTIDE SEQUENCE</scope>
    <source>
        <strain evidence="2">RCC3387</strain>
    </source>
</reference>
<keyword evidence="1" id="KW-0812">Transmembrane</keyword>
<keyword evidence="1" id="KW-0472">Membrane</keyword>
<dbReference type="AlphaFoldDB" id="A0A6V0BIN5"/>
<proteinExistence type="predicted"/>
<gene>
    <name evidence="2" type="ORF">BRAN1462_LOCUS14576</name>
</gene>
<sequence length="694" mass="76330">MAPIDAQEPANAAPGGPHWPRLAVTQWVSSLIHSDDLDPALDIWAQARPQGVYALLSSPNLSSASSSAGCWRGVLAAHRRRIIGRPRSSLFAASAAAAVAAGLCCFLVVRMSRQGFHSDIADSIEMAADCGNLEEGTRCYRFVMWAKLTDIAQHPEAYDGLTPDAAEVDIQRVVHQSGLGGCPKPCTPVTMPGGDPRDHTLLDREDQHRPGGERQDAAAHNIGCHDAMPGDQCFVYVKWAMRTGVFEHPGWYKGLTADSPFEDYQHQLHQDGHGECLEPCRSAEADAKRSPFRDVSGATECSTPKKGDQCYENIVWARETGVQANPQWYLPLNSRSTFAQFQVLLHDEGHGGCDLPCVEQPSSTTTTATTAAFSQVEASRAPSTTPTTFVRTDKWSGVPESWHPVSGRYRRVTNPKMSTPSTSKGTVTTTTTLTTTLACVPRQFLGDPSLFCFSVVQLEGGEIELVKQQWQRRMSIFSCDAFAVISTMKVSLGKDECGNDIWTWVNDLPSVPLGKLGKPGVTTSSYLNTKTFLMAWDTLIHSGKLWSKDYVVKADPDCVWFPARLRHHIADKTIAGRAPRFFLNCGIYGDGKMFGALEVYSVDAIRNYEKGSLACKTKLKWHGWGEDLFMETCMRMVGAQGVEDFQLVGDARCRPTDCSDATSVGYHPFKDVTRYENCYDQSRNAESSFLTRKA</sequence>
<keyword evidence="1" id="KW-1133">Transmembrane helix</keyword>
<name>A0A6V0BIN5_9DINO</name>
<accession>A0A6V0BIN5</accession>
<evidence type="ECO:0000313" key="2">
    <source>
        <dbReference type="EMBL" id="CAD9537294.1"/>
    </source>
</evidence>
<feature type="transmembrane region" description="Helical" evidence="1">
    <location>
        <begin position="89"/>
        <end position="109"/>
    </location>
</feature>